<protein>
    <recommendedName>
        <fullName evidence="4">DUF445 family protein</fullName>
    </recommendedName>
</protein>
<evidence type="ECO:0000256" key="1">
    <source>
        <dbReference type="SAM" id="Phobius"/>
    </source>
</evidence>
<keyword evidence="1" id="KW-0812">Transmembrane</keyword>
<dbReference type="PANTHER" id="PTHR35791">
    <property type="entry name" value="UPF0754 MEMBRANE PROTEIN YHEB"/>
    <property type="match status" value="1"/>
</dbReference>
<evidence type="ECO:0000313" key="3">
    <source>
        <dbReference type="Proteomes" id="UP000294894"/>
    </source>
</evidence>
<dbReference type="PANTHER" id="PTHR35791:SF1">
    <property type="entry name" value="UPF0754 MEMBRANE PROTEIN YHEB"/>
    <property type="match status" value="1"/>
</dbReference>
<feature type="transmembrane region" description="Helical" evidence="1">
    <location>
        <begin position="416"/>
        <end position="437"/>
    </location>
</feature>
<keyword evidence="3" id="KW-1185">Reference proteome</keyword>
<sequence length="442" mass="49218">MHTDQPEGVRTSSEWLAEVDWLAFWSIPVFTGVIGWLINWTGLVMLFSPVRFRGVTFPGLRALSSVLPHKLQEVPGVMQGGLGWQGIIPARAAKMGSIAVDKAISKLGTPAEFYQQLEPDRIAEHIVEIFSPELPALIDEVMQAEHPALWRDLPPAGRRAVIGRVREQLPGVVRSITTEIGNHIDQLLDPKIMVIEHFRADPALVVRIFRDFGQRELDLMVRFGGIFGFLLGIPVAVLDLTLHQWWLLPVLGVVVGWATNALGMWLIFEPPEPRRVWGVKVHGLFPRRQREAAEVYAAIIAEDVITLENIGDFLLNGPRGDRTRQMLAVALGPAIDRAAGVARPAVRVALGRGRYDAIRAAIAREGVEYTMTPFRDKDFSREQADKIRALVATRTRELPPRDFVEMMRAAIREDEWMLYAHGAIMGFGGGVLHLWIFGVGGG</sequence>
<proteinExistence type="predicted"/>
<reference evidence="2 3" key="1">
    <citation type="submission" date="2019-03" db="EMBL/GenBank/DDBJ databases">
        <title>Three New Species of Nocardioides, Nocardioides euryhalodurans sp. nov., Nocardioides seonyuensis sp. nov. and Nocardioides eburneoflavus sp. nov., Iolated from Soil.</title>
        <authorList>
            <person name="Roh S.G."/>
            <person name="Lee C."/>
            <person name="Kim M.-K."/>
            <person name="Kim S.B."/>
        </authorList>
    </citation>
    <scope>NUCLEOTIDE SEQUENCE [LARGE SCALE GENOMIC DNA]</scope>
    <source>
        <strain evidence="2 3">MMS17-SY117</strain>
    </source>
</reference>
<name>A0A4P7GQR4_9ACTN</name>
<dbReference type="OrthoDB" id="3631561at2"/>
<feature type="transmembrane region" description="Helical" evidence="1">
    <location>
        <begin position="244"/>
        <end position="268"/>
    </location>
</feature>
<dbReference type="KEGG" id="noy:EXE57_13675"/>
<feature type="transmembrane region" description="Helical" evidence="1">
    <location>
        <begin position="22"/>
        <end position="47"/>
    </location>
</feature>
<keyword evidence="1" id="KW-0472">Membrane</keyword>
<gene>
    <name evidence="2" type="ORF">EXE57_13675</name>
</gene>
<evidence type="ECO:0000313" key="2">
    <source>
        <dbReference type="EMBL" id="QBR94510.1"/>
    </source>
</evidence>
<feature type="transmembrane region" description="Helical" evidence="1">
    <location>
        <begin position="219"/>
        <end position="238"/>
    </location>
</feature>
<evidence type="ECO:0008006" key="4">
    <source>
        <dbReference type="Google" id="ProtNLM"/>
    </source>
</evidence>
<accession>A0A4P7GQR4</accession>
<dbReference type="Proteomes" id="UP000294894">
    <property type="component" value="Chromosome"/>
</dbReference>
<dbReference type="EMBL" id="CP038267">
    <property type="protein sequence ID" value="QBR94510.1"/>
    <property type="molecule type" value="Genomic_DNA"/>
</dbReference>
<dbReference type="AlphaFoldDB" id="A0A4P7GQR4"/>
<keyword evidence="1" id="KW-1133">Transmembrane helix</keyword>
<organism evidence="2 3">
    <name type="scientific">Nocardioides euryhalodurans</name>
    <dbReference type="NCBI Taxonomy" id="2518370"/>
    <lineage>
        <taxon>Bacteria</taxon>
        <taxon>Bacillati</taxon>
        <taxon>Actinomycetota</taxon>
        <taxon>Actinomycetes</taxon>
        <taxon>Propionibacteriales</taxon>
        <taxon>Nocardioidaceae</taxon>
        <taxon>Nocardioides</taxon>
    </lineage>
</organism>